<protein>
    <recommendedName>
        <fullName evidence="4">F-box domain-containing protein</fullName>
    </recommendedName>
</protein>
<feature type="non-terminal residue" evidence="2">
    <location>
        <position position="438"/>
    </location>
</feature>
<name>A0A9P6PN36_9FUNG</name>
<sequence length="438" mass="48761">MTLCLLSLINIPPIAAALAHQLDFKDLKDLILVSHAFHDNLIPYMYQLPLQLSNPLQLSQPPVLSDALAGIERYGGYLRDVGLSLRGPADYRERLKEALNRYCRRLRVLHLNVTPLEILSSAPGSVVSLTRNNAGSLVELMIVLEYPRKAPQLEEAWPLRFIENCRHLAVLHLSFQIRPHTLDTVLAFGRCCPSLVELQIKQLISLSRADVHDSSLPIVANHSSAVCSSSRISSNMAVAFLLLENLSVGETDDTVLVQLVQHCPSLTSISFGAICSSEVDLLVQTLARTCGCGKLKSFAIYQIFDSFDIPDEKLPQVDMERMLEGMARDFYQLESFDLMGFDVSEELLLTIAAFVGPRLTKLSICDSRSIPIEGVAALLTQCPRLRDVRFDLEQAPMDPRIIFREPWACSATLERFTCPIGFRSDAEPEDMIYGAPGH</sequence>
<dbReference type="InterPro" id="IPR032675">
    <property type="entry name" value="LRR_dom_sf"/>
</dbReference>
<evidence type="ECO:0000313" key="2">
    <source>
        <dbReference type="EMBL" id="KAG0249106.1"/>
    </source>
</evidence>
<organism evidence="2 3">
    <name type="scientific">Actinomortierella ambigua</name>
    <dbReference type="NCBI Taxonomy" id="1343610"/>
    <lineage>
        <taxon>Eukaryota</taxon>
        <taxon>Fungi</taxon>
        <taxon>Fungi incertae sedis</taxon>
        <taxon>Mucoromycota</taxon>
        <taxon>Mortierellomycotina</taxon>
        <taxon>Mortierellomycetes</taxon>
        <taxon>Mortierellales</taxon>
        <taxon>Mortierellaceae</taxon>
        <taxon>Actinomortierella</taxon>
    </lineage>
</organism>
<gene>
    <name evidence="2" type="ORF">DFQ27_000373</name>
</gene>
<accession>A0A9P6PN36</accession>
<evidence type="ECO:0000256" key="1">
    <source>
        <dbReference type="SAM" id="SignalP"/>
    </source>
</evidence>
<proteinExistence type="predicted"/>
<evidence type="ECO:0000313" key="3">
    <source>
        <dbReference type="Proteomes" id="UP000807716"/>
    </source>
</evidence>
<dbReference type="SUPFAM" id="SSF52047">
    <property type="entry name" value="RNI-like"/>
    <property type="match status" value="1"/>
</dbReference>
<dbReference type="Gene3D" id="3.80.10.10">
    <property type="entry name" value="Ribonuclease Inhibitor"/>
    <property type="match status" value="1"/>
</dbReference>
<keyword evidence="3" id="KW-1185">Reference proteome</keyword>
<evidence type="ECO:0008006" key="4">
    <source>
        <dbReference type="Google" id="ProtNLM"/>
    </source>
</evidence>
<dbReference type="AlphaFoldDB" id="A0A9P6PN36"/>
<keyword evidence="1" id="KW-0732">Signal</keyword>
<dbReference type="EMBL" id="JAAAJB010001081">
    <property type="protein sequence ID" value="KAG0249106.1"/>
    <property type="molecule type" value="Genomic_DNA"/>
</dbReference>
<feature type="signal peptide" evidence="1">
    <location>
        <begin position="1"/>
        <end position="16"/>
    </location>
</feature>
<dbReference type="Proteomes" id="UP000807716">
    <property type="component" value="Unassembled WGS sequence"/>
</dbReference>
<feature type="chain" id="PRO_5040495487" description="F-box domain-containing protein" evidence="1">
    <location>
        <begin position="17"/>
        <end position="438"/>
    </location>
</feature>
<comment type="caution">
    <text evidence="2">The sequence shown here is derived from an EMBL/GenBank/DDBJ whole genome shotgun (WGS) entry which is preliminary data.</text>
</comment>
<reference evidence="2" key="1">
    <citation type="journal article" date="2020" name="Fungal Divers.">
        <title>Resolving the Mortierellaceae phylogeny through synthesis of multi-gene phylogenetics and phylogenomics.</title>
        <authorList>
            <person name="Vandepol N."/>
            <person name="Liber J."/>
            <person name="Desiro A."/>
            <person name="Na H."/>
            <person name="Kennedy M."/>
            <person name="Barry K."/>
            <person name="Grigoriev I.V."/>
            <person name="Miller A.N."/>
            <person name="O'Donnell K."/>
            <person name="Stajich J.E."/>
            <person name="Bonito G."/>
        </authorList>
    </citation>
    <scope>NUCLEOTIDE SEQUENCE</scope>
    <source>
        <strain evidence="2">BC1065</strain>
    </source>
</reference>